<dbReference type="Proteomes" id="UP000193922">
    <property type="component" value="Unassembled WGS sequence"/>
</dbReference>
<proteinExistence type="inferred from homology"/>
<evidence type="ECO:0000256" key="1">
    <source>
        <dbReference type="ARBA" id="ARBA00001964"/>
    </source>
</evidence>
<dbReference type="SUPFAM" id="SSF52518">
    <property type="entry name" value="Thiamin diphosphate-binding fold (THDP-binding)"/>
    <property type="match status" value="2"/>
</dbReference>
<dbReference type="PIRSF" id="PIRSF000157">
    <property type="entry name" value="Oxoglu_dh_E1"/>
    <property type="match status" value="1"/>
</dbReference>
<dbReference type="EMBL" id="MCFD01000004">
    <property type="protein sequence ID" value="ORX71577.1"/>
    <property type="molecule type" value="Genomic_DNA"/>
</dbReference>
<dbReference type="Gene3D" id="3.40.50.11610">
    <property type="entry name" value="Multifunctional 2-oxoglutarate metabolism enzyme, C-terminal domain"/>
    <property type="match status" value="1"/>
</dbReference>
<dbReference type="GO" id="GO:0006091">
    <property type="term" value="P:generation of precursor metabolites and energy"/>
    <property type="evidence" value="ECO:0007669"/>
    <property type="project" value="UniProtKB-ARBA"/>
</dbReference>
<dbReference type="InterPro" id="IPR005475">
    <property type="entry name" value="Transketolase-like_Pyr-bd"/>
</dbReference>
<dbReference type="CDD" id="cd02016">
    <property type="entry name" value="TPP_E1_OGDC_like"/>
    <property type="match status" value="1"/>
</dbReference>
<gene>
    <name evidence="6" type="ORF">DL89DRAFT_256574</name>
</gene>
<dbReference type="InterPro" id="IPR031717">
    <property type="entry name" value="ODO-1/KGD_C"/>
</dbReference>
<dbReference type="Gene3D" id="3.40.50.970">
    <property type="match status" value="1"/>
</dbReference>
<dbReference type="STRING" id="61395.A0A1Y1WDG7"/>
<dbReference type="Gene3D" id="3.40.50.12470">
    <property type="match status" value="1"/>
</dbReference>
<evidence type="ECO:0000256" key="4">
    <source>
        <dbReference type="ARBA" id="ARBA00023052"/>
    </source>
</evidence>
<comment type="cofactor">
    <cofactor evidence="1">
        <name>thiamine diphosphate</name>
        <dbReference type="ChEBI" id="CHEBI:58937"/>
    </cofactor>
</comment>
<dbReference type="InterPro" id="IPR029061">
    <property type="entry name" value="THDP-binding"/>
</dbReference>
<comment type="similarity">
    <text evidence="2">Belongs to the alpha-ketoglutarate dehydrogenase family.</text>
</comment>
<evidence type="ECO:0000256" key="2">
    <source>
        <dbReference type="ARBA" id="ARBA00006936"/>
    </source>
</evidence>
<dbReference type="SMART" id="SM00861">
    <property type="entry name" value="Transket_pyr"/>
    <property type="match status" value="1"/>
</dbReference>
<reference evidence="6 7" key="1">
    <citation type="submission" date="2016-07" db="EMBL/GenBank/DDBJ databases">
        <title>Pervasive Adenine N6-methylation of Active Genes in Fungi.</title>
        <authorList>
            <consortium name="DOE Joint Genome Institute"/>
            <person name="Mondo S.J."/>
            <person name="Dannebaum R.O."/>
            <person name="Kuo R.C."/>
            <person name="Labutti K."/>
            <person name="Haridas S."/>
            <person name="Kuo A."/>
            <person name="Salamov A."/>
            <person name="Ahrendt S.R."/>
            <person name="Lipzen A."/>
            <person name="Sullivan W."/>
            <person name="Andreopoulos W.B."/>
            <person name="Clum A."/>
            <person name="Lindquist E."/>
            <person name="Daum C."/>
            <person name="Ramamoorthy G.K."/>
            <person name="Gryganskyi A."/>
            <person name="Culley D."/>
            <person name="Magnuson J.K."/>
            <person name="James T.Y."/>
            <person name="O'Malley M.A."/>
            <person name="Stajich J.E."/>
            <person name="Spatafora J.W."/>
            <person name="Visel A."/>
            <person name="Grigoriev I.V."/>
        </authorList>
    </citation>
    <scope>NUCLEOTIDE SEQUENCE [LARGE SCALE GENOMIC DNA]</scope>
    <source>
        <strain evidence="6 7">ATCC 12442</strain>
    </source>
</reference>
<dbReference type="InterPro" id="IPR011603">
    <property type="entry name" value="2oxoglutarate_DH_E1"/>
</dbReference>
<evidence type="ECO:0000256" key="3">
    <source>
        <dbReference type="ARBA" id="ARBA00023002"/>
    </source>
</evidence>
<organism evidence="6 7">
    <name type="scientific">Linderina pennispora</name>
    <dbReference type="NCBI Taxonomy" id="61395"/>
    <lineage>
        <taxon>Eukaryota</taxon>
        <taxon>Fungi</taxon>
        <taxon>Fungi incertae sedis</taxon>
        <taxon>Zoopagomycota</taxon>
        <taxon>Kickxellomycotina</taxon>
        <taxon>Kickxellomycetes</taxon>
        <taxon>Kickxellales</taxon>
        <taxon>Kickxellaceae</taxon>
        <taxon>Linderina</taxon>
    </lineage>
</organism>
<dbReference type="GeneID" id="63802103"/>
<accession>A0A1Y1WDG7</accession>
<dbReference type="NCBIfam" id="NF006914">
    <property type="entry name" value="PRK09404.1"/>
    <property type="match status" value="1"/>
</dbReference>
<dbReference type="Pfam" id="PF02779">
    <property type="entry name" value="Transket_pyr"/>
    <property type="match status" value="1"/>
</dbReference>
<keyword evidence="3" id="KW-0560">Oxidoreductase</keyword>
<keyword evidence="4" id="KW-0786">Thiamine pyrophosphate</keyword>
<evidence type="ECO:0000313" key="6">
    <source>
        <dbReference type="EMBL" id="ORX71577.1"/>
    </source>
</evidence>
<dbReference type="GO" id="GO:0030976">
    <property type="term" value="F:thiamine pyrophosphate binding"/>
    <property type="evidence" value="ECO:0007669"/>
    <property type="project" value="InterPro"/>
</dbReference>
<dbReference type="PANTHER" id="PTHR23152">
    <property type="entry name" value="2-OXOGLUTARATE DEHYDROGENASE"/>
    <property type="match status" value="1"/>
</dbReference>
<name>A0A1Y1WDG7_9FUNG</name>
<dbReference type="Pfam" id="PF00676">
    <property type="entry name" value="E1_dh"/>
    <property type="match status" value="1"/>
</dbReference>
<protein>
    <submittedName>
        <fullName evidence="6">2-oxoglutarate dehydrogenase, E1 component</fullName>
    </submittedName>
</protein>
<dbReference type="GO" id="GO:0016624">
    <property type="term" value="F:oxidoreductase activity, acting on the aldehyde or oxo group of donors, disulfide as acceptor"/>
    <property type="evidence" value="ECO:0007669"/>
    <property type="project" value="InterPro"/>
</dbReference>
<dbReference type="Pfam" id="PF16870">
    <property type="entry name" value="OxoGdeHyase_C"/>
    <property type="match status" value="2"/>
</dbReference>
<dbReference type="AlphaFoldDB" id="A0A1Y1WDG7"/>
<dbReference type="RefSeq" id="XP_040745092.1">
    <property type="nucleotide sequence ID" value="XM_040885455.1"/>
</dbReference>
<dbReference type="InterPro" id="IPR001017">
    <property type="entry name" value="DH_E1"/>
</dbReference>
<evidence type="ECO:0000313" key="7">
    <source>
        <dbReference type="Proteomes" id="UP000193922"/>
    </source>
</evidence>
<dbReference type="InterPro" id="IPR042179">
    <property type="entry name" value="KGD_C_sf"/>
</dbReference>
<dbReference type="OrthoDB" id="413077at2759"/>
<evidence type="ECO:0000259" key="5">
    <source>
        <dbReference type="SMART" id="SM00861"/>
    </source>
</evidence>
<feature type="domain" description="Transketolase-like pyrimidine-binding" evidence="5">
    <location>
        <begin position="558"/>
        <end position="755"/>
    </location>
</feature>
<dbReference type="PANTHER" id="PTHR23152:SF4">
    <property type="entry name" value="2-OXOADIPATE DEHYDROGENASE COMPLEX COMPONENT E1"/>
    <property type="match status" value="1"/>
</dbReference>
<comment type="caution">
    <text evidence="6">The sequence shown here is derived from an EMBL/GenBank/DDBJ whole genome shotgun (WGS) entry which is preliminary data.</text>
</comment>
<sequence>MNMLRFSYNKTAARSALLKRHYHEHVVYGYRVPKPRSYPDFSPEQLKNRQTQATLVGLVNAFRASGHRATDLDPLGLQERTKVPDLDPARYGLTDMDRMVNTDGILSLDSSGTKQARLKDIYQALTDTYCGHLAYEFEHIPETAERRWFADFVETMGRTIEVDDSKRRRYYELLARSETFDKFMQKKFGQVKRYGLEGAESAIVALDELFALCNHAGIKEAVLGMPHRGRLNILIDLLKYQPRKLFHKLAGNAEFPEDLPVSGDVISHLASSPRLNYGASDDLHVTMLHNPSHLEAVNPVVAGYGRAKQMYLYERNTDPACALGDRLIGIQVHGDAAFTGQGVIMETLGLSNLPHFSLGGTIHVIVNNQIGYTTPATNARSTFYTSDIGKMINAPVIHVNGDYPEEVAKAMRVAFEYRKMFRKDVIIDLITFRRWGHNELDEPSFTQPTMYNIIRARESVPKMYERKMQETSVITGDHAQATRESFNQFLEDELTASKQYVPEADHLTGKWEGMTMPTEAVSTIDTGAPIEVLKEVHPRLLKHHIKPRIKRLAEGPNVDWATAEAMAFGTLLKEGYNIRLCGQDVGRGTFSQRHAMLVDQESENVYIPLNNIDDAQGKLEVANSNLSELAVLGFEYGVSIQSPNILPIWEAQFGDFFNTAQVIIDTYLASGETKWLRQSGLVMLLPHGTRRVRIERFLQLCNTPMDMSADITQNPNMHVVVPTTPAQMFHLLRRQMKRSFRKPLVVAGPKTLLRLAAATSTLEDMAPGTSFQPVLKDTLASDPTSVKRVVFVSGKLYYDLAKSYDATTSNCGHCAARRACTVPTRPSARGAVQDSRTPIRAYAFVQPRLQSLLPEGAVLNYVGRDPLAAPVTGVSKVYKAEQAAVINAALA</sequence>
<dbReference type="Gene3D" id="1.10.287.1150">
    <property type="entry name" value="TPP helical domain"/>
    <property type="match status" value="1"/>
</dbReference>
<keyword evidence="7" id="KW-1185">Reference proteome</keyword>